<name>A0A1A7WH45_9TELE</name>
<organism evidence="1">
    <name type="scientific">Iconisemion striatum</name>
    <dbReference type="NCBI Taxonomy" id="60296"/>
    <lineage>
        <taxon>Eukaryota</taxon>
        <taxon>Metazoa</taxon>
        <taxon>Chordata</taxon>
        <taxon>Craniata</taxon>
        <taxon>Vertebrata</taxon>
        <taxon>Euteleostomi</taxon>
        <taxon>Actinopterygii</taxon>
        <taxon>Neopterygii</taxon>
        <taxon>Teleostei</taxon>
        <taxon>Neoteleostei</taxon>
        <taxon>Acanthomorphata</taxon>
        <taxon>Ovalentaria</taxon>
        <taxon>Atherinomorphae</taxon>
        <taxon>Cyprinodontiformes</taxon>
        <taxon>Nothobranchiidae</taxon>
        <taxon>Iconisemion</taxon>
    </lineage>
</organism>
<accession>A0A1A7WH45</accession>
<feature type="non-terminal residue" evidence="1">
    <location>
        <position position="53"/>
    </location>
</feature>
<dbReference type="AlphaFoldDB" id="A0A1A7WH45"/>
<feature type="non-terminal residue" evidence="1">
    <location>
        <position position="1"/>
    </location>
</feature>
<proteinExistence type="predicted"/>
<evidence type="ECO:0000313" key="1">
    <source>
        <dbReference type="EMBL" id="SBP05292.1"/>
    </source>
</evidence>
<gene>
    <name evidence="1" type="primary">Nfu_g_1_019948</name>
</gene>
<reference evidence="1" key="2">
    <citation type="submission" date="2016-06" db="EMBL/GenBank/DDBJ databases">
        <title>The genome of a short-lived fish provides insights into sex chromosome evolution and the genetic control of aging.</title>
        <authorList>
            <person name="Reichwald K."/>
            <person name="Felder M."/>
            <person name="Petzold A."/>
            <person name="Koch P."/>
            <person name="Groth M."/>
            <person name="Platzer M."/>
        </authorList>
    </citation>
    <scope>NUCLEOTIDE SEQUENCE</scope>
    <source>
        <tissue evidence="1">Brain</tissue>
    </source>
</reference>
<protein>
    <submittedName>
        <fullName evidence="1">Uncharacterized protein</fullName>
    </submittedName>
</protein>
<reference evidence="1" key="1">
    <citation type="submission" date="2016-05" db="EMBL/GenBank/DDBJ databases">
        <authorList>
            <person name="Lavstsen T."/>
            <person name="Jespersen J.S."/>
        </authorList>
    </citation>
    <scope>NUCLEOTIDE SEQUENCE</scope>
    <source>
        <tissue evidence="1">Brain</tissue>
    </source>
</reference>
<sequence>HHRGSTSGSPHYCQSSILPGNIQDLRLFLTNYQTDEPARSFFTKDLSELLKVM</sequence>
<dbReference type="EMBL" id="HADW01003892">
    <property type="protein sequence ID" value="SBP05292.1"/>
    <property type="molecule type" value="Transcribed_RNA"/>
</dbReference>